<protein>
    <submittedName>
        <fullName evidence="4">Response regulator</fullName>
    </submittedName>
</protein>
<gene>
    <name evidence="4" type="ORF">E1N52_35565</name>
</gene>
<dbReference type="PROSITE" id="PS50110">
    <property type="entry name" value="RESPONSE_REGULATORY"/>
    <property type="match status" value="1"/>
</dbReference>
<evidence type="ECO:0000313" key="4">
    <source>
        <dbReference type="EMBL" id="TDG03319.1"/>
    </source>
</evidence>
<dbReference type="PANTHER" id="PTHR44591">
    <property type="entry name" value="STRESS RESPONSE REGULATOR PROTEIN 1"/>
    <property type="match status" value="1"/>
</dbReference>
<dbReference type="InterPro" id="IPR001789">
    <property type="entry name" value="Sig_transdc_resp-reg_receiver"/>
</dbReference>
<feature type="modified residue" description="4-aspartylphosphate" evidence="2">
    <location>
        <position position="174"/>
    </location>
</feature>
<name>A0A4R5L3R7_9BURK</name>
<dbReference type="GO" id="GO:0000160">
    <property type="term" value="P:phosphorelay signal transduction system"/>
    <property type="evidence" value="ECO:0007669"/>
    <property type="project" value="InterPro"/>
</dbReference>
<dbReference type="Proteomes" id="UP000295606">
    <property type="component" value="Unassembled WGS sequence"/>
</dbReference>
<dbReference type="InterPro" id="IPR011006">
    <property type="entry name" value="CheY-like_superfamily"/>
</dbReference>
<sequence>MEPVCPGTLCGRTLRNRRADESRLAPRVRRDGKITFHSETIRNESLEACAACTPITCAAQRSHAHSPPKWFMRACRCCKNSHPLYKRMIPPGEFRHYYQRCRPALAFCSGAPLLFRRSCVSAAHHVCVVDDDQSVRLALASLLRSLGYEVETFESGNDVLRWLAHNRTACVVSDLQMPGMSGLQMFEGMLDMGIDAPFVLITAYPAAEVEARAMSIGVRAFLTKPVSAQALAMHVKQAVAPSG</sequence>
<evidence type="ECO:0000256" key="2">
    <source>
        <dbReference type="PROSITE-ProRule" id="PRU00169"/>
    </source>
</evidence>
<dbReference type="Gene3D" id="3.40.50.2300">
    <property type="match status" value="1"/>
</dbReference>
<dbReference type="OrthoDB" id="8964771at2"/>
<evidence type="ECO:0000259" key="3">
    <source>
        <dbReference type="PROSITE" id="PS50110"/>
    </source>
</evidence>
<dbReference type="SUPFAM" id="SSF52172">
    <property type="entry name" value="CheY-like"/>
    <property type="match status" value="1"/>
</dbReference>
<accession>A0A4R5L3R7</accession>
<proteinExistence type="predicted"/>
<organism evidence="4 5">
    <name type="scientific">Paraburkholderia guartelaensis</name>
    <dbReference type="NCBI Taxonomy" id="2546446"/>
    <lineage>
        <taxon>Bacteria</taxon>
        <taxon>Pseudomonadati</taxon>
        <taxon>Pseudomonadota</taxon>
        <taxon>Betaproteobacteria</taxon>
        <taxon>Burkholderiales</taxon>
        <taxon>Burkholderiaceae</taxon>
        <taxon>Paraburkholderia</taxon>
    </lineage>
</organism>
<dbReference type="InterPro" id="IPR050595">
    <property type="entry name" value="Bact_response_regulator"/>
</dbReference>
<dbReference type="SMART" id="SM00448">
    <property type="entry name" value="REC"/>
    <property type="match status" value="1"/>
</dbReference>
<evidence type="ECO:0000313" key="5">
    <source>
        <dbReference type="Proteomes" id="UP000295606"/>
    </source>
</evidence>
<dbReference type="AlphaFoldDB" id="A0A4R5L3R7"/>
<dbReference type="PANTHER" id="PTHR44591:SF25">
    <property type="entry name" value="CHEMOTAXIS TWO-COMPONENT RESPONSE REGULATOR"/>
    <property type="match status" value="1"/>
</dbReference>
<dbReference type="Pfam" id="PF00072">
    <property type="entry name" value="Response_reg"/>
    <property type="match status" value="1"/>
</dbReference>
<comment type="caution">
    <text evidence="4">The sequence shown here is derived from an EMBL/GenBank/DDBJ whole genome shotgun (WGS) entry which is preliminary data.</text>
</comment>
<dbReference type="EMBL" id="SMOD01000043">
    <property type="protein sequence ID" value="TDG03319.1"/>
    <property type="molecule type" value="Genomic_DNA"/>
</dbReference>
<reference evidence="4 5" key="1">
    <citation type="submission" date="2019-03" db="EMBL/GenBank/DDBJ databases">
        <title>Paraburkholderia sp. isolated from native Mimosa gymnas in Guartela State Park, Brazil.</title>
        <authorList>
            <person name="Paulitsch F."/>
            <person name="Hungria M."/>
            <person name="Delamuta J.R.M."/>
            <person name="Ribeiro R.A."/>
            <person name="Dall'Agnol R."/>
            <person name="Silva J.S.B."/>
        </authorList>
    </citation>
    <scope>NUCLEOTIDE SEQUENCE [LARGE SCALE GENOMIC DNA]</scope>
    <source>
        <strain evidence="4 5">CNPSo 3008</strain>
    </source>
</reference>
<evidence type="ECO:0000256" key="1">
    <source>
        <dbReference type="ARBA" id="ARBA00022553"/>
    </source>
</evidence>
<feature type="domain" description="Response regulatory" evidence="3">
    <location>
        <begin position="125"/>
        <end position="239"/>
    </location>
</feature>
<keyword evidence="1 2" id="KW-0597">Phosphoprotein</keyword>